<dbReference type="AlphaFoldDB" id="A0AAE0A4F6"/>
<keyword evidence="1" id="KW-0472">Membrane</keyword>
<proteinExistence type="predicted"/>
<evidence type="ECO:0000313" key="3">
    <source>
        <dbReference type="Proteomes" id="UP001281410"/>
    </source>
</evidence>
<keyword evidence="3" id="KW-1185">Reference proteome</keyword>
<organism evidence="2 3">
    <name type="scientific">Dipteronia sinensis</name>
    <dbReference type="NCBI Taxonomy" id="43782"/>
    <lineage>
        <taxon>Eukaryota</taxon>
        <taxon>Viridiplantae</taxon>
        <taxon>Streptophyta</taxon>
        <taxon>Embryophyta</taxon>
        <taxon>Tracheophyta</taxon>
        <taxon>Spermatophyta</taxon>
        <taxon>Magnoliopsida</taxon>
        <taxon>eudicotyledons</taxon>
        <taxon>Gunneridae</taxon>
        <taxon>Pentapetalae</taxon>
        <taxon>rosids</taxon>
        <taxon>malvids</taxon>
        <taxon>Sapindales</taxon>
        <taxon>Sapindaceae</taxon>
        <taxon>Hippocastanoideae</taxon>
        <taxon>Acereae</taxon>
        <taxon>Dipteronia</taxon>
    </lineage>
</organism>
<dbReference type="EMBL" id="JANJYJ010000007">
    <property type="protein sequence ID" value="KAK3200300.1"/>
    <property type="molecule type" value="Genomic_DNA"/>
</dbReference>
<sequence length="234" mass="26398">MSTTLQFNSQSHFFLCKKRFFSNPVVEPSTFLQSTNFTAKAPVFRSSLSVSRRTRVQKPIICAKKNKRRSGFQRSGKFMLQLISVFASNLKVLPQPLDLVVAEFGGGDGGGLGFLKGFGGGGGFGRRGRGKNRNLCLLAFLMCFVFLFSLFGRELKMKSEVFYGVIGLSVFFGANLVRGLKRNMKDWIFGLCCLGFLVGLRLRREEAMKWVDQFRVCSPIVEIFRGKRKSRRRA</sequence>
<protein>
    <recommendedName>
        <fullName evidence="4">Transmembrane protein</fullName>
    </recommendedName>
</protein>
<dbReference type="Proteomes" id="UP001281410">
    <property type="component" value="Unassembled WGS sequence"/>
</dbReference>
<accession>A0AAE0A4F6</accession>
<comment type="caution">
    <text evidence="2">The sequence shown here is derived from an EMBL/GenBank/DDBJ whole genome shotgun (WGS) entry which is preliminary data.</text>
</comment>
<feature type="transmembrane region" description="Helical" evidence="1">
    <location>
        <begin position="161"/>
        <end position="180"/>
    </location>
</feature>
<keyword evidence="1" id="KW-0812">Transmembrane</keyword>
<name>A0AAE0A4F6_9ROSI</name>
<reference evidence="2" key="1">
    <citation type="journal article" date="2023" name="Plant J.">
        <title>Genome sequences and population genomics provide insights into the demographic history, inbreeding, and mutation load of two 'living fossil' tree species of Dipteronia.</title>
        <authorList>
            <person name="Feng Y."/>
            <person name="Comes H.P."/>
            <person name="Chen J."/>
            <person name="Zhu S."/>
            <person name="Lu R."/>
            <person name="Zhang X."/>
            <person name="Li P."/>
            <person name="Qiu J."/>
            <person name="Olsen K.M."/>
            <person name="Qiu Y."/>
        </authorList>
    </citation>
    <scope>NUCLEOTIDE SEQUENCE</scope>
    <source>
        <strain evidence="2">NBL</strain>
    </source>
</reference>
<evidence type="ECO:0000313" key="2">
    <source>
        <dbReference type="EMBL" id="KAK3200300.1"/>
    </source>
</evidence>
<feature type="transmembrane region" description="Helical" evidence="1">
    <location>
        <begin position="135"/>
        <end position="155"/>
    </location>
</feature>
<gene>
    <name evidence="2" type="ORF">Dsin_023715</name>
</gene>
<evidence type="ECO:0008006" key="4">
    <source>
        <dbReference type="Google" id="ProtNLM"/>
    </source>
</evidence>
<keyword evidence="1" id="KW-1133">Transmembrane helix</keyword>
<evidence type="ECO:0000256" key="1">
    <source>
        <dbReference type="SAM" id="Phobius"/>
    </source>
</evidence>